<gene>
    <name evidence="2" type="ORF">Adt_47049</name>
</gene>
<evidence type="ECO:0000256" key="1">
    <source>
        <dbReference type="SAM" id="MobiDB-lite"/>
    </source>
</evidence>
<accession>A0ABD1NWB2</accession>
<dbReference type="AlphaFoldDB" id="A0ABD1NWB2"/>
<keyword evidence="3" id="KW-1185">Reference proteome</keyword>
<feature type="region of interest" description="Disordered" evidence="1">
    <location>
        <begin position="1"/>
        <end position="69"/>
    </location>
</feature>
<feature type="compositionally biased region" description="Acidic residues" evidence="1">
    <location>
        <begin position="39"/>
        <end position="49"/>
    </location>
</feature>
<dbReference type="EMBL" id="JBFOLK010000151">
    <property type="protein sequence ID" value="KAL2455895.1"/>
    <property type="molecule type" value="Genomic_DNA"/>
</dbReference>
<feature type="compositionally biased region" description="Low complexity" evidence="1">
    <location>
        <begin position="51"/>
        <end position="64"/>
    </location>
</feature>
<evidence type="ECO:0000313" key="2">
    <source>
        <dbReference type="EMBL" id="KAL2455895.1"/>
    </source>
</evidence>
<organism evidence="2 3">
    <name type="scientific">Abeliophyllum distichum</name>
    <dbReference type="NCBI Taxonomy" id="126358"/>
    <lineage>
        <taxon>Eukaryota</taxon>
        <taxon>Viridiplantae</taxon>
        <taxon>Streptophyta</taxon>
        <taxon>Embryophyta</taxon>
        <taxon>Tracheophyta</taxon>
        <taxon>Spermatophyta</taxon>
        <taxon>Magnoliopsida</taxon>
        <taxon>eudicotyledons</taxon>
        <taxon>Gunneridae</taxon>
        <taxon>Pentapetalae</taxon>
        <taxon>asterids</taxon>
        <taxon>lamiids</taxon>
        <taxon>Lamiales</taxon>
        <taxon>Oleaceae</taxon>
        <taxon>Forsythieae</taxon>
        <taxon>Abeliophyllum</taxon>
    </lineage>
</organism>
<protein>
    <submittedName>
        <fullName evidence="2">Uncharacterized protein</fullName>
    </submittedName>
</protein>
<reference evidence="3" key="1">
    <citation type="submission" date="2024-07" db="EMBL/GenBank/DDBJ databases">
        <title>Two chromosome-level genome assemblies of Korean endemic species Abeliophyllum distichum and Forsythia ovata (Oleaceae).</title>
        <authorList>
            <person name="Jang H."/>
        </authorList>
    </citation>
    <scope>NUCLEOTIDE SEQUENCE [LARGE SCALE GENOMIC DNA]</scope>
</reference>
<dbReference type="Proteomes" id="UP001604336">
    <property type="component" value="Unassembled WGS sequence"/>
</dbReference>
<name>A0ABD1NWB2_9LAMI</name>
<sequence>MLHHMDSVISGTKTKDGQWVAQSKEFDVESGSSTLPFEGGEEMDEDEVEPLSRPRSQRPSSSTSDFTEDHFNLLNGQIDSLTSSMEGLHHTAEDLRHTMGTLQQSVDKMTSLL</sequence>
<evidence type="ECO:0000313" key="3">
    <source>
        <dbReference type="Proteomes" id="UP001604336"/>
    </source>
</evidence>
<comment type="caution">
    <text evidence="2">The sequence shown here is derived from an EMBL/GenBank/DDBJ whole genome shotgun (WGS) entry which is preliminary data.</text>
</comment>
<proteinExistence type="predicted"/>